<comment type="catalytic activity">
    <reaction evidence="5">
        <text>dTDP-beta-L-rhamnose + NADP(+) = dTDP-4-dehydro-beta-L-rhamnose + NADPH + H(+)</text>
        <dbReference type="Rhea" id="RHEA:21796"/>
        <dbReference type="ChEBI" id="CHEBI:15378"/>
        <dbReference type="ChEBI" id="CHEBI:57510"/>
        <dbReference type="ChEBI" id="CHEBI:57783"/>
        <dbReference type="ChEBI" id="CHEBI:58349"/>
        <dbReference type="ChEBI" id="CHEBI:62830"/>
        <dbReference type="EC" id="1.1.1.133"/>
    </reaction>
</comment>
<comment type="function">
    <text evidence="6">Catalyzes the reduction of dTDP-6-deoxy-L-lyxo-4-hexulose to yield dTDP-L-rhamnose.</text>
</comment>
<evidence type="ECO:0000313" key="9">
    <source>
        <dbReference type="Proteomes" id="UP000012220"/>
    </source>
</evidence>
<dbReference type="InterPro" id="IPR029903">
    <property type="entry name" value="RmlD-like-bd"/>
</dbReference>
<dbReference type="CDD" id="cd05254">
    <property type="entry name" value="dTDP_HR_like_SDR_e"/>
    <property type="match status" value="1"/>
</dbReference>
<dbReference type="GO" id="GO:0005829">
    <property type="term" value="C:cytosol"/>
    <property type="evidence" value="ECO:0007669"/>
    <property type="project" value="TreeGrafter"/>
</dbReference>
<dbReference type="GO" id="GO:0008831">
    <property type="term" value="F:dTDP-4-dehydrorhamnose reductase activity"/>
    <property type="evidence" value="ECO:0007669"/>
    <property type="project" value="UniProtKB-EC"/>
</dbReference>
<organism evidence="8 9">
    <name type="scientific">Leptospira interrogans serovar Australis str. 200703203</name>
    <dbReference type="NCBI Taxonomy" id="1085541"/>
    <lineage>
        <taxon>Bacteria</taxon>
        <taxon>Pseudomonadati</taxon>
        <taxon>Spirochaetota</taxon>
        <taxon>Spirochaetia</taxon>
        <taxon>Leptospirales</taxon>
        <taxon>Leptospiraceae</taxon>
        <taxon>Leptospira</taxon>
    </lineage>
</organism>
<dbReference type="GO" id="GO:0019305">
    <property type="term" value="P:dTDP-rhamnose biosynthetic process"/>
    <property type="evidence" value="ECO:0007669"/>
    <property type="project" value="UniProtKB-UniPathway"/>
</dbReference>
<dbReference type="PANTHER" id="PTHR10491:SF4">
    <property type="entry name" value="METHIONINE ADENOSYLTRANSFERASE 2 SUBUNIT BETA"/>
    <property type="match status" value="1"/>
</dbReference>
<evidence type="ECO:0000256" key="5">
    <source>
        <dbReference type="ARBA" id="ARBA00048200"/>
    </source>
</evidence>
<gene>
    <name evidence="8" type="primary">rfbD</name>
    <name evidence="8" type="ORF">LEP1GSC115_2142</name>
</gene>
<evidence type="ECO:0000256" key="3">
    <source>
        <dbReference type="ARBA" id="ARBA00012929"/>
    </source>
</evidence>
<dbReference type="InterPro" id="IPR036291">
    <property type="entry name" value="NAD(P)-bd_dom_sf"/>
</dbReference>
<comment type="caution">
    <text evidence="8">The sequence shown here is derived from an EMBL/GenBank/DDBJ whole genome shotgun (WGS) entry which is preliminary data.</text>
</comment>
<dbReference type="Gene3D" id="3.40.50.720">
    <property type="entry name" value="NAD(P)-binding Rossmann-like Domain"/>
    <property type="match status" value="1"/>
</dbReference>
<comment type="similarity">
    <text evidence="2 6">Belongs to the dTDP-4-dehydrorhamnose reductase family.</text>
</comment>
<proteinExistence type="inferred from homology"/>
<evidence type="ECO:0000256" key="2">
    <source>
        <dbReference type="ARBA" id="ARBA00010944"/>
    </source>
</evidence>
<dbReference type="InterPro" id="IPR005913">
    <property type="entry name" value="dTDP_dehydrorham_reduct"/>
</dbReference>
<keyword evidence="6" id="KW-0521">NADP</keyword>
<dbReference type="SUPFAM" id="SSF51735">
    <property type="entry name" value="NAD(P)-binding Rossmann-fold domains"/>
    <property type="match status" value="1"/>
</dbReference>
<comment type="pathway">
    <text evidence="1 6">Carbohydrate biosynthesis; dTDP-L-rhamnose biosynthesis.</text>
</comment>
<dbReference type="Gene3D" id="3.90.25.10">
    <property type="entry name" value="UDP-galactose 4-epimerase, domain 1"/>
    <property type="match status" value="1"/>
</dbReference>
<evidence type="ECO:0000256" key="6">
    <source>
        <dbReference type="RuleBase" id="RU364082"/>
    </source>
</evidence>
<evidence type="ECO:0000256" key="1">
    <source>
        <dbReference type="ARBA" id="ARBA00004781"/>
    </source>
</evidence>
<name>N1ULW0_LEPIR</name>
<feature type="domain" description="RmlD-like substrate binding" evidence="7">
    <location>
        <begin position="2"/>
        <end position="298"/>
    </location>
</feature>
<evidence type="ECO:0000259" key="7">
    <source>
        <dbReference type="Pfam" id="PF04321"/>
    </source>
</evidence>
<dbReference type="PANTHER" id="PTHR10491">
    <property type="entry name" value="DTDP-4-DEHYDRORHAMNOSE REDUCTASE"/>
    <property type="match status" value="1"/>
</dbReference>
<dbReference type="EC" id="1.1.1.133" evidence="3 6"/>
<keyword evidence="6 8" id="KW-0560">Oxidoreductase</keyword>
<evidence type="ECO:0000256" key="4">
    <source>
        <dbReference type="ARBA" id="ARBA00017099"/>
    </source>
</evidence>
<protein>
    <recommendedName>
        <fullName evidence="4 6">dTDP-4-dehydrorhamnose reductase</fullName>
        <ecNumber evidence="3 6">1.1.1.133</ecNumber>
    </recommendedName>
</protein>
<reference evidence="8 9" key="1">
    <citation type="submission" date="2013-02" db="EMBL/GenBank/DDBJ databases">
        <authorList>
            <person name="Harkins D.M."/>
            <person name="Durkin A.S."/>
            <person name="Brinkac L.M."/>
            <person name="Haft D.H."/>
            <person name="Selengut J.D."/>
            <person name="Sanka R."/>
            <person name="DePew J."/>
            <person name="Purushe J."/>
            <person name="Picardeau M."/>
            <person name="Werts C."/>
            <person name="Goarant C."/>
            <person name="Vinetz J.M."/>
            <person name="Sutton G.G."/>
            <person name="Nierman W.C."/>
            <person name="Fouts D.E."/>
        </authorList>
    </citation>
    <scope>NUCLEOTIDE SEQUENCE [LARGE SCALE GENOMIC DNA]</scope>
    <source>
        <strain evidence="8 9">200703203</strain>
    </source>
</reference>
<accession>N1ULW0</accession>
<sequence length="339" mass="39066">MIYYTGKNGQLGWELAERFKSNGLEAVGFGREEWDLADLDSAARILKDSPRILVHCGAYTAVDKAESDSENAYKINSLSVKKISEECLKRKIHLIYISTDFVFDANSETIGDTIRFWKPDSTLSPKGIYGLSKAEGEKWIRNTFANSKQANIIRTSWVYSSHGNNFPKTIVKLLQDSNRHELRVIEDQLGRPTWAGRLADFIIFLIYGILKGESYPEILHFSNSGVASWYDFALAVRDFSHSFSLIENLKPIYPIPTEGYPTPAPRPRYSILDLEETRKIFGVVPHWREDLTLCLKELAEVSGKKYEKNFSYGWSRFYRFQFCKSHLKRYQRISGSRIR</sequence>
<dbReference type="Pfam" id="PF04321">
    <property type="entry name" value="RmlD_sub_bind"/>
    <property type="match status" value="1"/>
</dbReference>
<dbReference type="AlphaFoldDB" id="N1ULW0"/>
<dbReference type="Proteomes" id="UP000012220">
    <property type="component" value="Unassembled WGS sequence"/>
</dbReference>
<dbReference type="UniPathway" id="UPA00124"/>
<dbReference type="EMBL" id="AHNY02000182">
    <property type="protein sequence ID" value="EMY24654.1"/>
    <property type="molecule type" value="Genomic_DNA"/>
</dbReference>
<evidence type="ECO:0000313" key="8">
    <source>
        <dbReference type="EMBL" id="EMY24654.1"/>
    </source>
</evidence>
<dbReference type="NCBIfam" id="TIGR01214">
    <property type="entry name" value="rmlD"/>
    <property type="match status" value="1"/>
</dbReference>